<dbReference type="Proteomes" id="UP001162156">
    <property type="component" value="Unassembled WGS sequence"/>
</dbReference>
<comment type="caution">
    <text evidence="1">The sequence shown here is derived from an EMBL/GenBank/DDBJ whole genome shotgun (WGS) entry which is preliminary data.</text>
</comment>
<name>A0AAV8YH82_9CUCU</name>
<gene>
    <name evidence="1" type="ORF">NQ314_007819</name>
</gene>
<evidence type="ECO:0000313" key="2">
    <source>
        <dbReference type="Proteomes" id="UP001162156"/>
    </source>
</evidence>
<accession>A0AAV8YH82</accession>
<sequence length="60" mass="6679">MGAILSKQYQMFLAKSNICLVLAHTLDLVASNIVYETESVKDIVSKIKSIVTHFKQCGSY</sequence>
<dbReference type="AlphaFoldDB" id="A0AAV8YH82"/>
<keyword evidence="2" id="KW-1185">Reference proteome</keyword>
<evidence type="ECO:0000313" key="1">
    <source>
        <dbReference type="EMBL" id="KAJ8950594.1"/>
    </source>
</evidence>
<organism evidence="1 2">
    <name type="scientific">Rhamnusium bicolor</name>
    <dbReference type="NCBI Taxonomy" id="1586634"/>
    <lineage>
        <taxon>Eukaryota</taxon>
        <taxon>Metazoa</taxon>
        <taxon>Ecdysozoa</taxon>
        <taxon>Arthropoda</taxon>
        <taxon>Hexapoda</taxon>
        <taxon>Insecta</taxon>
        <taxon>Pterygota</taxon>
        <taxon>Neoptera</taxon>
        <taxon>Endopterygota</taxon>
        <taxon>Coleoptera</taxon>
        <taxon>Polyphaga</taxon>
        <taxon>Cucujiformia</taxon>
        <taxon>Chrysomeloidea</taxon>
        <taxon>Cerambycidae</taxon>
        <taxon>Lepturinae</taxon>
        <taxon>Rhagiini</taxon>
        <taxon>Rhamnusium</taxon>
    </lineage>
</organism>
<protein>
    <submittedName>
        <fullName evidence="1">Uncharacterized protein</fullName>
    </submittedName>
</protein>
<dbReference type="EMBL" id="JANEYF010002166">
    <property type="protein sequence ID" value="KAJ8950594.1"/>
    <property type="molecule type" value="Genomic_DNA"/>
</dbReference>
<reference evidence="1" key="1">
    <citation type="journal article" date="2023" name="Insect Mol. Biol.">
        <title>Genome sequencing provides insights into the evolution of gene families encoding plant cell wall-degrading enzymes in longhorned beetles.</title>
        <authorList>
            <person name="Shin N.R."/>
            <person name="Okamura Y."/>
            <person name="Kirsch R."/>
            <person name="Pauchet Y."/>
        </authorList>
    </citation>
    <scope>NUCLEOTIDE SEQUENCE</scope>
    <source>
        <strain evidence="1">RBIC_L_NR</strain>
    </source>
</reference>
<proteinExistence type="predicted"/>